<feature type="region of interest" description="Disordered" evidence="1">
    <location>
        <begin position="1765"/>
        <end position="1785"/>
    </location>
</feature>
<feature type="compositionally biased region" description="Polar residues" evidence="1">
    <location>
        <begin position="1210"/>
        <end position="1225"/>
    </location>
</feature>
<dbReference type="FunCoup" id="A0A5E4FWQ0">
    <property type="interactions" value="1452"/>
</dbReference>
<feature type="compositionally biased region" description="Basic and acidic residues" evidence="1">
    <location>
        <begin position="1399"/>
        <end position="1408"/>
    </location>
</feature>
<feature type="compositionally biased region" description="Polar residues" evidence="1">
    <location>
        <begin position="694"/>
        <end position="709"/>
    </location>
</feature>
<feature type="region of interest" description="Disordered" evidence="1">
    <location>
        <begin position="619"/>
        <end position="643"/>
    </location>
</feature>
<dbReference type="SUPFAM" id="SSF117289">
    <property type="entry name" value="Nucleoporin domain"/>
    <property type="match status" value="1"/>
</dbReference>
<sequence>MSDDAKMIKVEEEIEGERVGSNDYIFERIGEPVPIQRDESCFDLHGSPSRPLAVSEKHGLVFVAHSSGFCVARTKDVMASAAEIKERGSSSSIQELSVVDVPLPNLNILELSTDSSTLAATADANIHFFSVDSLLDKGLKPSFSCSLNESSSIKDMQWTRKPENFYVVLSNLGKLYHGTVGGPMKDVMDNVDAVGWSFKGKLIAVARRDILSILSSNFKDRLSMLISFKSWTDDSNANCSIKVDSIRWVRHDSIILGCFQLTADGNEESYLVQVIKIKDGKFAYGSCKPVLIPFYDLFSGLTDDILPSASGPYLLLSYLEQCELAITANRKNVDQHIVYLSWSLGNEKNEVVVVDIFRDSLLPRIELQENDDENLILGLCVDKISRSEKISVRLGEEQRELSPYCILMCLTLEGKLIMFHVASVSGITVSPTIVSVLSDEEEEEEDSTVLVPVESKSSRPSSWLGKEQLEKVSMDAPLGIENRKELDRNVGLDFRIKDDIKSLDVNETLTSEFVTNQTINKESTNSNKKVEPLTNSQSFEADGQQEVIVPKHYPDKNGNQLQFPGLENRNIGSASTNVSLQGVPGHAFRDLTKTETQKIAGLGTAVQSTLKDTHKSFETAAGSPGKMEPTGLEGVSSQSWSSGNIISSKDTDVKSLLMPSNFIEGSRSGNANQIVAPIDAYGKPSGKPLHFKNISGSSTSGNFSDRLTENWGQRPSAAAGNIVSLPSISSSLMSSQESFSVRKSPNYNIYPSKESYSDLPPSRRLNSEPNSSKQFGNIKEMTKELDMLLQSIEEPGGFKDACTVNQKRSVEELERGIGTLSDRCRKWKSIMDERLQEIEHLLDITVQVLARKIYMEGIVKQASDSRYWDFWNCQKLSSELELKRRHILKMNQDLTDQLIQLERHFNALELNKFGENAGAHAGRRALQSRFGPSRHIQSLHSLYSTMTSQLAAADHLSECLSKQMAALKIESPSVKKKNVKKELFETIGIPYDASFNSPSPDATKVGGMPNEKLSFSLGSAASKDQPRRNVNAIKNYEPETARRRRDSLDRSWEDYEPTKATVKRLLLQESGKESTSRSSFAVDKQHFSPRLLEGSAITGPRDHISPATFLHPSENKAGIQGMHVKQPFQSSATPFVWANELQGPLQPTGLTSPIMQEHKMSSASQLLPAGRQSFAREPNMTAEKFGNGILYIEKSESDSVKEKSVVQSDTSQKPSVSLVPTQTPSLPKKPNDMLNSFAKGTLPKQESVKDRPLTATVPSIEAGKKLNFPLSSSFAVPVATSQPGKVDQRDAATSKSQPGKILPSPTFSMSVSTPSSPVISSSSAPLSPLSISPSVVMPSNRSVDSSNTTADVSKPVSTSSLSFPSPIVSPCSFFSFDASNPLVSSSAPSPVTNSTSESSKTEIQHSFKTDTNANTILPPQECGPSTVETNLKLKPSVSSPHTIETSTGLTSGSQASSNNTAGPTNNVRMNAQQEQPSAGHSPFPTLPTLGSVTGGRTDGLDVQNAQEDDMDEEAPDTSSTTELSLGSLGGFGLGSAPNPTAPKPNPFGGSFGNAGTNVTSPFSMTVPSGELFRPASFNIQSLQPSQSSQPANSGGFAGGFGTGTTAQAPSPSKFGQPVQVGPGQQALGSVLGTFGQSRQLGTSLPGTSFGSPGGFGGGIAGTNPSGGFSSAATGGFAGAASAGGGFASLASGGGGFGGAGSGGGGFASAGSGGGGFAGAGSGGVGFVGAASAGSGFTGAVSSGGLPAAGGGFAAFGGQQGSGGFSGFGNAGGTGKPPELFTQMRK</sequence>
<feature type="region of interest" description="Disordered" evidence="1">
    <location>
        <begin position="1581"/>
        <end position="1621"/>
    </location>
</feature>
<feature type="compositionally biased region" description="Polar residues" evidence="1">
    <location>
        <begin position="1340"/>
        <end position="1362"/>
    </location>
</feature>
<feature type="compositionally biased region" description="Polar residues" evidence="1">
    <location>
        <begin position="1384"/>
        <end position="1398"/>
    </location>
</feature>
<evidence type="ECO:0000313" key="3">
    <source>
        <dbReference type="Proteomes" id="UP000327085"/>
    </source>
</evidence>
<accession>A0A5E4FWQ0</accession>
<feature type="region of interest" description="Disordered" evidence="1">
    <location>
        <begin position="1279"/>
        <end position="1362"/>
    </location>
</feature>
<feature type="region of interest" description="Disordered" evidence="1">
    <location>
        <begin position="750"/>
        <end position="774"/>
    </location>
</feature>
<organism evidence="2 3">
    <name type="scientific">Prunus dulcis</name>
    <name type="common">Almond</name>
    <name type="synonym">Amygdalus dulcis</name>
    <dbReference type="NCBI Taxonomy" id="3755"/>
    <lineage>
        <taxon>Eukaryota</taxon>
        <taxon>Viridiplantae</taxon>
        <taxon>Streptophyta</taxon>
        <taxon>Embryophyta</taxon>
        <taxon>Tracheophyta</taxon>
        <taxon>Spermatophyta</taxon>
        <taxon>Magnoliopsida</taxon>
        <taxon>eudicotyledons</taxon>
        <taxon>Gunneridae</taxon>
        <taxon>Pentapetalae</taxon>
        <taxon>rosids</taxon>
        <taxon>fabids</taxon>
        <taxon>Rosales</taxon>
        <taxon>Rosaceae</taxon>
        <taxon>Amygdaloideae</taxon>
        <taxon>Amygdaleae</taxon>
        <taxon>Prunus</taxon>
    </lineage>
</organism>
<dbReference type="InterPro" id="IPR044694">
    <property type="entry name" value="NUP214"/>
</dbReference>
<dbReference type="Proteomes" id="UP000327085">
    <property type="component" value="Chromosome 6"/>
</dbReference>
<dbReference type="Gene3D" id="2.130.10.10">
    <property type="entry name" value="YVTN repeat-like/Quinoprotein amine dehydrogenase"/>
    <property type="match status" value="1"/>
</dbReference>
<gene>
    <name evidence="2" type="ORF">ALMOND_2B030786</name>
</gene>
<dbReference type="EMBL" id="CABIKO010000228">
    <property type="protein sequence ID" value="VVA31818.1"/>
    <property type="molecule type" value="Genomic_DNA"/>
</dbReference>
<feature type="compositionally biased region" description="Low complexity" evidence="1">
    <location>
        <begin position="1517"/>
        <end position="1526"/>
    </location>
</feature>
<feature type="compositionally biased region" description="Acidic residues" evidence="1">
    <location>
        <begin position="1506"/>
        <end position="1515"/>
    </location>
</feature>
<dbReference type="PANTHER" id="PTHR34418:SF3">
    <property type="entry name" value="NUCLEAR PORE COMPLEX PROTEIN NUP214"/>
    <property type="match status" value="1"/>
</dbReference>
<evidence type="ECO:0000256" key="1">
    <source>
        <dbReference type="SAM" id="MobiDB-lite"/>
    </source>
</evidence>
<name>A0A5E4FWQ0_PRUDU</name>
<feature type="compositionally biased region" description="Low complexity" evidence="1">
    <location>
        <begin position="1581"/>
        <end position="1590"/>
    </location>
</feature>
<proteinExistence type="predicted"/>
<dbReference type="GO" id="GO:0006405">
    <property type="term" value="P:RNA export from nucleus"/>
    <property type="evidence" value="ECO:0007669"/>
    <property type="project" value="InterPro"/>
</dbReference>
<reference evidence="3" key="1">
    <citation type="journal article" date="2020" name="Plant J.">
        <title>Transposons played a major role in the diversification between the closely related almond and peach genomes: results from the almond genome sequence.</title>
        <authorList>
            <person name="Alioto T."/>
            <person name="Alexiou K.G."/>
            <person name="Bardil A."/>
            <person name="Barteri F."/>
            <person name="Castanera R."/>
            <person name="Cruz F."/>
            <person name="Dhingra A."/>
            <person name="Duval H."/>
            <person name="Fernandez I Marti A."/>
            <person name="Frias L."/>
            <person name="Galan B."/>
            <person name="Garcia J.L."/>
            <person name="Howad W."/>
            <person name="Gomez-Garrido J."/>
            <person name="Gut M."/>
            <person name="Julca I."/>
            <person name="Morata J."/>
            <person name="Puigdomenech P."/>
            <person name="Ribeca P."/>
            <person name="Rubio Cabetas M.J."/>
            <person name="Vlasova A."/>
            <person name="Wirthensohn M."/>
            <person name="Garcia-Mas J."/>
            <person name="Gabaldon T."/>
            <person name="Casacuberta J.M."/>
            <person name="Arus P."/>
        </authorList>
    </citation>
    <scope>NUCLEOTIDE SEQUENCE [LARGE SCALE GENOMIC DNA]</scope>
    <source>
        <strain evidence="3">cv. Texas</strain>
    </source>
</reference>
<dbReference type="Gramene" id="VVA31818">
    <property type="protein sequence ID" value="VVA31818"/>
    <property type="gene ID" value="Prudul26B030786"/>
</dbReference>
<protein>
    <submittedName>
        <fullName evidence="2">PREDICTED: nuclear pore complex</fullName>
    </submittedName>
</protein>
<dbReference type="PANTHER" id="PTHR34418">
    <property type="entry name" value="NUCLEAR PORE COMPLEX PROTEIN NUP214 ISOFORM X1"/>
    <property type="match status" value="1"/>
</dbReference>
<feature type="region of interest" description="Disordered" evidence="1">
    <location>
        <begin position="689"/>
        <end position="709"/>
    </location>
</feature>
<dbReference type="InterPro" id="IPR015943">
    <property type="entry name" value="WD40/YVTN_repeat-like_dom_sf"/>
</dbReference>
<dbReference type="InParanoid" id="A0A5E4FWQ0"/>
<feature type="region of interest" description="Disordered" evidence="1">
    <location>
        <begin position="1384"/>
        <end position="1552"/>
    </location>
</feature>
<dbReference type="GO" id="GO:0017056">
    <property type="term" value="F:structural constituent of nuclear pore"/>
    <property type="evidence" value="ECO:0007669"/>
    <property type="project" value="InterPro"/>
</dbReference>
<evidence type="ECO:0000313" key="2">
    <source>
        <dbReference type="EMBL" id="VVA31818.1"/>
    </source>
</evidence>
<feature type="region of interest" description="Disordered" evidence="1">
    <location>
        <begin position="1201"/>
        <end position="1231"/>
    </location>
</feature>
<feature type="compositionally biased region" description="Polar residues" evidence="1">
    <location>
        <begin position="1436"/>
        <end position="1478"/>
    </location>
</feature>
<feature type="compositionally biased region" description="Low complexity" evidence="1">
    <location>
        <begin position="1303"/>
        <end position="1339"/>
    </location>
</feature>
<dbReference type="OMA" id="KWVKESA"/>
<feature type="compositionally biased region" description="Gly residues" evidence="1">
    <location>
        <begin position="1765"/>
        <end position="1774"/>
    </location>
</feature>